<keyword evidence="11" id="KW-0902">Two-component regulatory system</keyword>
<evidence type="ECO:0000256" key="1">
    <source>
        <dbReference type="ARBA" id="ARBA00000085"/>
    </source>
</evidence>
<keyword evidence="8 15" id="KW-0418">Kinase</keyword>
<evidence type="ECO:0000256" key="7">
    <source>
        <dbReference type="ARBA" id="ARBA00022741"/>
    </source>
</evidence>
<keyword evidence="5" id="KW-0808">Transferase</keyword>
<keyword evidence="4" id="KW-0597">Phosphoprotein</keyword>
<dbReference type="PRINTS" id="PR00344">
    <property type="entry name" value="BCTRLSENSOR"/>
</dbReference>
<evidence type="ECO:0000256" key="9">
    <source>
        <dbReference type="ARBA" id="ARBA00022840"/>
    </source>
</evidence>
<evidence type="ECO:0000256" key="4">
    <source>
        <dbReference type="ARBA" id="ARBA00022553"/>
    </source>
</evidence>
<evidence type="ECO:0000256" key="3">
    <source>
        <dbReference type="ARBA" id="ARBA00012438"/>
    </source>
</evidence>
<dbReference type="EC" id="2.7.13.3" evidence="3"/>
<dbReference type="Proteomes" id="UP001596028">
    <property type="component" value="Unassembled WGS sequence"/>
</dbReference>
<dbReference type="RefSeq" id="WP_378102276.1">
    <property type="nucleotide sequence ID" value="NZ_JBHSEP010000030.1"/>
</dbReference>
<dbReference type="PANTHER" id="PTHR45436:SF5">
    <property type="entry name" value="SENSOR HISTIDINE KINASE TRCS"/>
    <property type="match status" value="1"/>
</dbReference>
<sequence>MERLENERIRFSEQWRNPSFRRLFLVLSLLLLLFVVLALLYGHYSSEKLKRDWLNREAALLGSMAAEHPDWAEQWVGLLTDSEQASPQTIAEGLQQLERYGLNAQTDARWLPVLDDYRGRTIRILLLGGVCFTALAAVLLYRERARQSRILRRLAVSMEGAVKRNEPIDYTIYEEGDIGLLASSAQELSRRLKETIDQLHRDKSFLRMTVADISHQLKTPLASLMIYTDLLQDGKLDEAHTAEFIGRCRQELDRMEWLILTLLKLARLEAGALELSMKPAPLADTVRQAVESVSRLMEAKQVRIVVDGSDPSPVVPHDPHWLGEALSNLLKNAVDHSPVGGVVSVEWEQTPTFTHLRVADQGPGIDPRHLPHIFKKFYRVSAEGAGVGLGLPLARSIIEKHGGVLTAGAGASEGAVFHVTLPLHPFPPKTENLTEL</sequence>
<dbReference type="InterPro" id="IPR003661">
    <property type="entry name" value="HisK_dim/P_dom"/>
</dbReference>
<dbReference type="Pfam" id="PF00512">
    <property type="entry name" value="HisKA"/>
    <property type="match status" value="1"/>
</dbReference>
<evidence type="ECO:0000256" key="6">
    <source>
        <dbReference type="ARBA" id="ARBA00022692"/>
    </source>
</evidence>
<keyword evidence="9" id="KW-0067">ATP-binding</keyword>
<dbReference type="PROSITE" id="PS50109">
    <property type="entry name" value="HIS_KIN"/>
    <property type="match status" value="1"/>
</dbReference>
<comment type="catalytic activity">
    <reaction evidence="1">
        <text>ATP + protein L-histidine = ADP + protein N-phospho-L-histidine.</text>
        <dbReference type="EC" id="2.7.13.3"/>
    </reaction>
</comment>
<dbReference type="InterPro" id="IPR004358">
    <property type="entry name" value="Sig_transdc_His_kin-like_C"/>
</dbReference>
<organism evidence="15 16">
    <name type="scientific">Cohnella hongkongensis</name>
    <dbReference type="NCBI Taxonomy" id="178337"/>
    <lineage>
        <taxon>Bacteria</taxon>
        <taxon>Bacillati</taxon>
        <taxon>Bacillota</taxon>
        <taxon>Bacilli</taxon>
        <taxon>Bacillales</taxon>
        <taxon>Paenibacillaceae</taxon>
        <taxon>Cohnella</taxon>
    </lineage>
</organism>
<evidence type="ECO:0000256" key="10">
    <source>
        <dbReference type="ARBA" id="ARBA00022989"/>
    </source>
</evidence>
<keyword evidence="12 13" id="KW-0472">Membrane</keyword>
<dbReference type="GO" id="GO:0016301">
    <property type="term" value="F:kinase activity"/>
    <property type="evidence" value="ECO:0007669"/>
    <property type="project" value="UniProtKB-KW"/>
</dbReference>
<dbReference type="InterPro" id="IPR036890">
    <property type="entry name" value="HATPase_C_sf"/>
</dbReference>
<evidence type="ECO:0000259" key="14">
    <source>
        <dbReference type="PROSITE" id="PS50109"/>
    </source>
</evidence>
<evidence type="ECO:0000256" key="11">
    <source>
        <dbReference type="ARBA" id="ARBA00023012"/>
    </source>
</evidence>
<accession>A0ABV9FNH7</accession>
<comment type="caution">
    <text evidence="15">The sequence shown here is derived from an EMBL/GenBank/DDBJ whole genome shotgun (WGS) entry which is preliminary data.</text>
</comment>
<dbReference type="SUPFAM" id="SSF55874">
    <property type="entry name" value="ATPase domain of HSP90 chaperone/DNA topoisomerase II/histidine kinase"/>
    <property type="match status" value="1"/>
</dbReference>
<keyword evidence="16" id="KW-1185">Reference proteome</keyword>
<evidence type="ECO:0000256" key="13">
    <source>
        <dbReference type="SAM" id="Phobius"/>
    </source>
</evidence>
<dbReference type="PANTHER" id="PTHR45436">
    <property type="entry name" value="SENSOR HISTIDINE KINASE YKOH"/>
    <property type="match status" value="1"/>
</dbReference>
<evidence type="ECO:0000256" key="2">
    <source>
        <dbReference type="ARBA" id="ARBA00004370"/>
    </source>
</evidence>
<evidence type="ECO:0000256" key="8">
    <source>
        <dbReference type="ARBA" id="ARBA00022777"/>
    </source>
</evidence>
<evidence type="ECO:0000256" key="12">
    <source>
        <dbReference type="ARBA" id="ARBA00023136"/>
    </source>
</evidence>
<dbReference type="Gene3D" id="1.10.287.130">
    <property type="match status" value="1"/>
</dbReference>
<dbReference type="InterPro" id="IPR036097">
    <property type="entry name" value="HisK_dim/P_sf"/>
</dbReference>
<dbReference type="SUPFAM" id="SSF47384">
    <property type="entry name" value="Homodimeric domain of signal transducing histidine kinase"/>
    <property type="match status" value="1"/>
</dbReference>
<dbReference type="SMART" id="SM00387">
    <property type="entry name" value="HATPase_c"/>
    <property type="match status" value="1"/>
</dbReference>
<comment type="subcellular location">
    <subcellularLocation>
        <location evidence="2">Membrane</location>
    </subcellularLocation>
</comment>
<protein>
    <recommendedName>
        <fullName evidence="3">histidine kinase</fullName>
        <ecNumber evidence="3">2.7.13.3</ecNumber>
    </recommendedName>
</protein>
<keyword evidence="7" id="KW-0547">Nucleotide-binding</keyword>
<dbReference type="InterPro" id="IPR005467">
    <property type="entry name" value="His_kinase_dom"/>
</dbReference>
<feature type="transmembrane region" description="Helical" evidence="13">
    <location>
        <begin position="122"/>
        <end position="141"/>
    </location>
</feature>
<name>A0ABV9FNH7_9BACL</name>
<dbReference type="Gene3D" id="3.30.565.10">
    <property type="entry name" value="Histidine kinase-like ATPase, C-terminal domain"/>
    <property type="match status" value="1"/>
</dbReference>
<feature type="domain" description="Histidine kinase" evidence="14">
    <location>
        <begin position="212"/>
        <end position="425"/>
    </location>
</feature>
<keyword evidence="6 13" id="KW-0812">Transmembrane</keyword>
<proteinExistence type="predicted"/>
<evidence type="ECO:0000313" key="16">
    <source>
        <dbReference type="Proteomes" id="UP001596028"/>
    </source>
</evidence>
<dbReference type="InterPro" id="IPR003594">
    <property type="entry name" value="HATPase_dom"/>
</dbReference>
<keyword evidence="10 13" id="KW-1133">Transmembrane helix</keyword>
<dbReference type="InterPro" id="IPR050428">
    <property type="entry name" value="TCS_sensor_his_kinase"/>
</dbReference>
<dbReference type="EMBL" id="JBHSEP010000030">
    <property type="protein sequence ID" value="MFC4601764.1"/>
    <property type="molecule type" value="Genomic_DNA"/>
</dbReference>
<dbReference type="CDD" id="cd00075">
    <property type="entry name" value="HATPase"/>
    <property type="match status" value="1"/>
</dbReference>
<feature type="transmembrane region" description="Helical" evidence="13">
    <location>
        <begin position="23"/>
        <end position="44"/>
    </location>
</feature>
<evidence type="ECO:0000256" key="5">
    <source>
        <dbReference type="ARBA" id="ARBA00022679"/>
    </source>
</evidence>
<gene>
    <name evidence="15" type="ORF">ACFO3S_26235</name>
</gene>
<dbReference type="SMART" id="SM00388">
    <property type="entry name" value="HisKA"/>
    <property type="match status" value="1"/>
</dbReference>
<evidence type="ECO:0000313" key="15">
    <source>
        <dbReference type="EMBL" id="MFC4601764.1"/>
    </source>
</evidence>
<dbReference type="CDD" id="cd00082">
    <property type="entry name" value="HisKA"/>
    <property type="match status" value="1"/>
</dbReference>
<dbReference type="Pfam" id="PF02518">
    <property type="entry name" value="HATPase_c"/>
    <property type="match status" value="1"/>
</dbReference>
<reference evidence="16" key="1">
    <citation type="journal article" date="2019" name="Int. J. Syst. Evol. Microbiol.">
        <title>The Global Catalogue of Microorganisms (GCM) 10K type strain sequencing project: providing services to taxonomists for standard genome sequencing and annotation.</title>
        <authorList>
            <consortium name="The Broad Institute Genomics Platform"/>
            <consortium name="The Broad Institute Genome Sequencing Center for Infectious Disease"/>
            <person name="Wu L."/>
            <person name="Ma J."/>
        </authorList>
    </citation>
    <scope>NUCLEOTIDE SEQUENCE [LARGE SCALE GENOMIC DNA]</scope>
    <source>
        <strain evidence="16">CCUG 49571</strain>
    </source>
</reference>